<evidence type="ECO:0000313" key="2">
    <source>
        <dbReference type="Proteomes" id="UP000319817"/>
    </source>
</evidence>
<dbReference type="Proteomes" id="UP000319817">
    <property type="component" value="Chromosome"/>
</dbReference>
<organism evidence="1 2">
    <name type="scientific">Stieleria marina</name>
    <dbReference type="NCBI Taxonomy" id="1930275"/>
    <lineage>
        <taxon>Bacteria</taxon>
        <taxon>Pseudomonadati</taxon>
        <taxon>Planctomycetota</taxon>
        <taxon>Planctomycetia</taxon>
        <taxon>Pirellulales</taxon>
        <taxon>Pirellulaceae</taxon>
        <taxon>Stieleria</taxon>
    </lineage>
</organism>
<evidence type="ECO:0000313" key="1">
    <source>
        <dbReference type="EMBL" id="QDT11984.1"/>
    </source>
</evidence>
<gene>
    <name evidence="1" type="ORF">K239x_39860</name>
</gene>
<dbReference type="SUPFAM" id="SSF46689">
    <property type="entry name" value="Homeodomain-like"/>
    <property type="match status" value="1"/>
</dbReference>
<dbReference type="InterPro" id="IPR009057">
    <property type="entry name" value="Homeodomain-like_sf"/>
</dbReference>
<keyword evidence="2" id="KW-1185">Reference proteome</keyword>
<protein>
    <recommendedName>
        <fullName evidence="3">Transposase</fullName>
    </recommendedName>
</protein>
<evidence type="ECO:0008006" key="3">
    <source>
        <dbReference type="Google" id="ProtNLM"/>
    </source>
</evidence>
<proteinExistence type="predicted"/>
<accession>A0A517NXX5</accession>
<reference evidence="1 2" key="1">
    <citation type="submission" date="2019-02" db="EMBL/GenBank/DDBJ databases">
        <title>Deep-cultivation of Planctomycetes and their phenomic and genomic characterization uncovers novel biology.</title>
        <authorList>
            <person name="Wiegand S."/>
            <person name="Jogler M."/>
            <person name="Boedeker C."/>
            <person name="Pinto D."/>
            <person name="Vollmers J."/>
            <person name="Rivas-Marin E."/>
            <person name="Kohn T."/>
            <person name="Peeters S.H."/>
            <person name="Heuer A."/>
            <person name="Rast P."/>
            <person name="Oberbeckmann S."/>
            <person name="Bunk B."/>
            <person name="Jeske O."/>
            <person name="Meyerdierks A."/>
            <person name="Storesund J.E."/>
            <person name="Kallscheuer N."/>
            <person name="Luecker S."/>
            <person name="Lage O.M."/>
            <person name="Pohl T."/>
            <person name="Merkel B.J."/>
            <person name="Hornburger P."/>
            <person name="Mueller R.-W."/>
            <person name="Bruemmer F."/>
            <person name="Labrenz M."/>
            <person name="Spormann A.M."/>
            <person name="Op den Camp H."/>
            <person name="Overmann J."/>
            <person name="Amann R."/>
            <person name="Jetten M.S.M."/>
            <person name="Mascher T."/>
            <person name="Medema M.H."/>
            <person name="Devos D.P."/>
            <person name="Kaster A.-K."/>
            <person name="Ovreas L."/>
            <person name="Rohde M."/>
            <person name="Galperin M.Y."/>
            <person name="Jogler C."/>
        </authorList>
    </citation>
    <scope>NUCLEOTIDE SEQUENCE [LARGE SCALE GENOMIC DNA]</scope>
    <source>
        <strain evidence="1 2">K23_9</strain>
    </source>
</reference>
<sequence>MLRKTKSSATPERRTYTNEFKRDAVAMLLDGHSTTSIVERLGLSPCRCSLTFP</sequence>
<name>A0A517NXX5_9BACT</name>
<dbReference type="AlphaFoldDB" id="A0A517NXX5"/>
<dbReference type="EMBL" id="CP036526">
    <property type="protein sequence ID" value="QDT11984.1"/>
    <property type="molecule type" value="Genomic_DNA"/>
</dbReference>